<dbReference type="GeneID" id="110711109"/>
<feature type="domain" description="EF-hand" evidence="3">
    <location>
        <begin position="46"/>
        <end position="79"/>
    </location>
</feature>
<dbReference type="Gramene" id="AUR62042905-RA">
    <property type="protein sequence ID" value="AUR62042905-RA:cds"/>
    <property type="gene ID" value="AUR62042905"/>
</dbReference>
<feature type="domain" description="EF-hand" evidence="3">
    <location>
        <begin position="10"/>
        <end position="45"/>
    </location>
</feature>
<feature type="region of interest" description="Disordered" evidence="1">
    <location>
        <begin position="107"/>
        <end position="144"/>
    </location>
</feature>
<feature type="region of interest" description="Disordered" evidence="1">
    <location>
        <begin position="180"/>
        <end position="265"/>
    </location>
</feature>
<feature type="compositionally biased region" description="Polar residues" evidence="1">
    <location>
        <begin position="938"/>
        <end position="950"/>
    </location>
</feature>
<dbReference type="Proteomes" id="UP000596660">
    <property type="component" value="Unplaced"/>
</dbReference>
<evidence type="ECO:0000313" key="5">
    <source>
        <dbReference type="Proteomes" id="UP000596660"/>
    </source>
</evidence>
<dbReference type="CDD" id="cd00052">
    <property type="entry name" value="EH"/>
    <property type="match status" value="2"/>
</dbReference>
<feature type="compositionally biased region" description="Polar residues" evidence="1">
    <location>
        <begin position="188"/>
        <end position="220"/>
    </location>
</feature>
<dbReference type="SMART" id="SM00027">
    <property type="entry name" value="EH"/>
    <property type="match status" value="2"/>
</dbReference>
<dbReference type="RefSeq" id="XP_021745168.1">
    <property type="nucleotide sequence ID" value="XM_021889476.1"/>
</dbReference>
<dbReference type="Pfam" id="PF12763">
    <property type="entry name" value="EH"/>
    <property type="match status" value="2"/>
</dbReference>
<dbReference type="InterPro" id="IPR002048">
    <property type="entry name" value="EF_hand_dom"/>
</dbReference>
<feature type="compositionally biased region" description="Polar residues" evidence="1">
    <location>
        <begin position="792"/>
        <end position="811"/>
    </location>
</feature>
<dbReference type="PROSITE" id="PS50222">
    <property type="entry name" value="EF_HAND_2"/>
    <property type="match status" value="3"/>
</dbReference>
<dbReference type="GO" id="GO:0006897">
    <property type="term" value="P:endocytosis"/>
    <property type="evidence" value="ECO:0007669"/>
    <property type="project" value="TreeGrafter"/>
</dbReference>
<feature type="compositionally biased region" description="Low complexity" evidence="1">
    <location>
        <begin position="110"/>
        <end position="134"/>
    </location>
</feature>
<feature type="domain" description="EH" evidence="2">
    <location>
        <begin position="432"/>
        <end position="515"/>
    </location>
</feature>
<evidence type="ECO:0000256" key="1">
    <source>
        <dbReference type="SAM" id="MobiDB-lite"/>
    </source>
</evidence>
<dbReference type="OrthoDB" id="524326at2759"/>
<proteinExistence type="predicted"/>
<dbReference type="PROSITE" id="PS50031">
    <property type="entry name" value="EH"/>
    <property type="match status" value="2"/>
</dbReference>
<gene>
    <name evidence="4" type="primary">LOC110711109</name>
</gene>
<feature type="region of interest" description="Disordered" evidence="1">
    <location>
        <begin position="987"/>
        <end position="1035"/>
    </location>
</feature>
<feature type="domain" description="EF-hand" evidence="3">
    <location>
        <begin position="465"/>
        <end position="500"/>
    </location>
</feature>
<feature type="compositionally biased region" description="Basic and acidic residues" evidence="1">
    <location>
        <begin position="812"/>
        <end position="828"/>
    </location>
</feature>
<dbReference type="SUPFAM" id="SSF47473">
    <property type="entry name" value="EF-hand"/>
    <property type="match status" value="2"/>
</dbReference>
<evidence type="ECO:0000259" key="2">
    <source>
        <dbReference type="PROSITE" id="PS50031"/>
    </source>
</evidence>
<dbReference type="OMA" id="TNMNQQF"/>
<dbReference type="GO" id="GO:0005737">
    <property type="term" value="C:cytoplasm"/>
    <property type="evidence" value="ECO:0007669"/>
    <property type="project" value="TreeGrafter"/>
</dbReference>
<feature type="compositionally biased region" description="Low complexity" evidence="1">
    <location>
        <begin position="241"/>
        <end position="253"/>
    </location>
</feature>
<feature type="domain" description="EH" evidence="2">
    <location>
        <begin position="11"/>
        <end position="101"/>
    </location>
</feature>
<dbReference type="InterPro" id="IPR011992">
    <property type="entry name" value="EF-hand-dom_pair"/>
</dbReference>
<keyword evidence="5" id="KW-1185">Reference proteome</keyword>
<dbReference type="SMR" id="A0A803NAA6"/>
<feature type="region of interest" description="Disordered" evidence="1">
    <location>
        <begin position="788"/>
        <end position="853"/>
    </location>
</feature>
<dbReference type="GO" id="GO:0005509">
    <property type="term" value="F:calcium ion binding"/>
    <property type="evidence" value="ECO:0007669"/>
    <property type="project" value="InterPro"/>
</dbReference>
<feature type="region of interest" description="Disordered" evidence="1">
    <location>
        <begin position="871"/>
        <end position="950"/>
    </location>
</feature>
<evidence type="ECO:0000259" key="3">
    <source>
        <dbReference type="PROSITE" id="PS50222"/>
    </source>
</evidence>
<dbReference type="GO" id="GO:0005634">
    <property type="term" value="C:nucleus"/>
    <property type="evidence" value="ECO:0007669"/>
    <property type="project" value="TreeGrafter"/>
</dbReference>
<name>A0A803NAA6_CHEQI</name>
<dbReference type="GO" id="GO:0016197">
    <property type="term" value="P:endosomal transport"/>
    <property type="evidence" value="ECO:0007669"/>
    <property type="project" value="TreeGrafter"/>
</dbReference>
<sequence>MAGQNQGGAGNMDQFEVFFKRADLDHDGRISGAEAVAFFQGSGLNKQVLAQIWMHADQNRAGFLGRQEFYNALKLVTVAQTKRELTPEIVRSALHGPASARIPPPQINLPPAATPQASPVPSSPAMSMGSGMPTASQNLGYRGPLPPNQNMQQQYFPSPGNQLTRPAQGLPTGVPASNLSFPGRPSLGMSTPGFQSSGMSTPGFQSSGMSTPSFQSSGMSTPGFPSLGMSAPGVPSSGMAPSVVPSSGTSTPGHPHSSVSANWMGGNMSGAPYGQMSQVSNVGTTPSTPQNMPVTIPQAANNSSKATAASGGDPFAAFSMTKPGASPATSSAIVPVSASAPASSITTSSAIVPLASSTQAPLRSNSLDSLQSAFVKQPVGGGQSHQAQAFSNLSQSLPQVTSSGVSPGLSAGPVKSILEQSQPPWPKMTTPGIQKYTKVFTEVDTDRDGKITGEQARNLFLSWRLPREVLKQVWDLADQDNDSMLSLREFCIALFLMERYREGRPLPASLPNSIMLDETLMRMSGLPNSLHGNAAWGAASGAGYRPAQGNAASSPGAAGLRPVMNSVPQPDMTMQFQQPKSRASVLDNSQTNHFSDGDKDLLQPSALETNNAENKVEKVEKVYLDSREKLEFYRTKMQELVLYKSRCDNRLNEIIERASADKREADLLGKKYEEKYKQVAEIASKLTIEEANSREYQGRKAELQQAIINMEQGGSVDGILQVRADRILSDFEELLKALSERCKKHAIEIKSAALIELPKGWQPGIQEGAAVWDEEWDKFDDEGLQFDKEVGTDTQTAKTSPRSTLFENGTYSHDDVYSPDSKGERAFDSESAYPHSEDDSANSPHGSPVPRASQDFSDIFAKSEADTDFQQSFDDQGWGNFDGTDDADSVWGFNSKDQHGDRLFESSGFGSSPRTDSPQGDSSYNKRSPFNFADSVPGTPSFSKSGNSPRYSEAGDNFFDNYSRFDSFNMNESSRFSPPRETLTRFDSVSSSRSGFGGHSRGFTSFDDADPFGSSGPFKVSSETPKKASDNWSSF</sequence>
<evidence type="ECO:0000313" key="4">
    <source>
        <dbReference type="EnsemblPlants" id="AUR62042905-RA:cds"/>
    </source>
</evidence>
<dbReference type="GO" id="GO:0005886">
    <property type="term" value="C:plasma membrane"/>
    <property type="evidence" value="ECO:0007669"/>
    <property type="project" value="TreeGrafter"/>
</dbReference>
<feature type="compositionally biased region" description="Polar residues" evidence="1">
    <location>
        <begin position="908"/>
        <end position="928"/>
    </location>
</feature>
<reference evidence="4" key="2">
    <citation type="submission" date="2021-03" db="UniProtKB">
        <authorList>
            <consortium name="EnsemblPlants"/>
        </authorList>
    </citation>
    <scope>IDENTIFICATION</scope>
</reference>
<dbReference type="AlphaFoldDB" id="A0A803NAA6"/>
<dbReference type="InterPro" id="IPR000261">
    <property type="entry name" value="EH_dom"/>
</dbReference>
<protein>
    <submittedName>
        <fullName evidence="4">Uncharacterized protein</fullName>
    </submittedName>
</protein>
<dbReference type="EnsemblPlants" id="AUR62042905-RA">
    <property type="protein sequence ID" value="AUR62042905-RA:cds"/>
    <property type="gene ID" value="AUR62042905"/>
</dbReference>
<dbReference type="SMART" id="SM00054">
    <property type="entry name" value="EFh"/>
    <property type="match status" value="4"/>
</dbReference>
<accession>A0A803NAA6</accession>
<dbReference type="PANTHER" id="PTHR11216">
    <property type="entry name" value="EH DOMAIN"/>
    <property type="match status" value="1"/>
</dbReference>
<dbReference type="PANTHER" id="PTHR11216:SF137">
    <property type="entry name" value="CALCIUM-BINDING EF HAND FAMILY PROTEIN"/>
    <property type="match status" value="1"/>
</dbReference>
<dbReference type="Gene3D" id="1.10.238.10">
    <property type="entry name" value="EF-hand"/>
    <property type="match status" value="2"/>
</dbReference>
<organism evidence="4 5">
    <name type="scientific">Chenopodium quinoa</name>
    <name type="common">Quinoa</name>
    <dbReference type="NCBI Taxonomy" id="63459"/>
    <lineage>
        <taxon>Eukaryota</taxon>
        <taxon>Viridiplantae</taxon>
        <taxon>Streptophyta</taxon>
        <taxon>Embryophyta</taxon>
        <taxon>Tracheophyta</taxon>
        <taxon>Spermatophyta</taxon>
        <taxon>Magnoliopsida</taxon>
        <taxon>eudicotyledons</taxon>
        <taxon>Gunneridae</taxon>
        <taxon>Pentapetalae</taxon>
        <taxon>Caryophyllales</taxon>
        <taxon>Chenopodiaceae</taxon>
        <taxon>Chenopodioideae</taxon>
        <taxon>Atripliceae</taxon>
        <taxon>Chenopodium</taxon>
    </lineage>
</organism>
<dbReference type="KEGG" id="cqi:110711109"/>
<reference evidence="4" key="1">
    <citation type="journal article" date="2017" name="Nature">
        <title>The genome of Chenopodium quinoa.</title>
        <authorList>
            <person name="Jarvis D.E."/>
            <person name="Ho Y.S."/>
            <person name="Lightfoot D.J."/>
            <person name="Schmoeckel S.M."/>
            <person name="Li B."/>
            <person name="Borm T.J.A."/>
            <person name="Ohyanagi H."/>
            <person name="Mineta K."/>
            <person name="Michell C.T."/>
            <person name="Saber N."/>
            <person name="Kharbatia N.M."/>
            <person name="Rupper R.R."/>
            <person name="Sharp A.R."/>
            <person name="Dally N."/>
            <person name="Boughton B.A."/>
            <person name="Woo Y.H."/>
            <person name="Gao G."/>
            <person name="Schijlen E.G.W.M."/>
            <person name="Guo X."/>
            <person name="Momin A.A."/>
            <person name="Negrao S."/>
            <person name="Al-Babili S."/>
            <person name="Gehring C."/>
            <person name="Roessner U."/>
            <person name="Jung C."/>
            <person name="Murphy K."/>
            <person name="Arold S.T."/>
            <person name="Gojobori T."/>
            <person name="van der Linden C.G."/>
            <person name="van Loo E.N."/>
            <person name="Jellen E.N."/>
            <person name="Maughan P.J."/>
            <person name="Tester M."/>
        </authorList>
    </citation>
    <scope>NUCLEOTIDE SEQUENCE [LARGE SCALE GENOMIC DNA]</scope>
    <source>
        <strain evidence="4">cv. PI 614886</strain>
    </source>
</reference>